<gene>
    <name evidence="2" type="ORF">AKO1_004232</name>
</gene>
<evidence type="ECO:0000313" key="3">
    <source>
        <dbReference type="Proteomes" id="UP001431209"/>
    </source>
</evidence>
<dbReference type="InterPro" id="IPR050187">
    <property type="entry name" value="Lipid_Phosphate_FormReg"/>
</dbReference>
<name>A0AAW2Z746_9EUKA</name>
<feature type="domain" description="DAGKc" evidence="1">
    <location>
        <begin position="4"/>
        <end position="150"/>
    </location>
</feature>
<dbReference type="EMBL" id="JAOPGA020001122">
    <property type="protein sequence ID" value="KAL0485229.1"/>
    <property type="molecule type" value="Genomic_DNA"/>
</dbReference>
<dbReference type="InterPro" id="IPR016064">
    <property type="entry name" value="NAD/diacylglycerol_kinase_sf"/>
</dbReference>
<keyword evidence="2" id="KW-0808">Transferase</keyword>
<keyword evidence="3" id="KW-1185">Reference proteome</keyword>
<dbReference type="PANTHER" id="PTHR12358:SF54">
    <property type="entry name" value="SPHINGOSINE KINASE RELATED PROTEIN"/>
    <property type="match status" value="1"/>
</dbReference>
<accession>A0AAW2Z746</accession>
<dbReference type="SMART" id="SM00046">
    <property type="entry name" value="DAGKc"/>
    <property type="match status" value="1"/>
</dbReference>
<organism evidence="2 3">
    <name type="scientific">Acrasis kona</name>
    <dbReference type="NCBI Taxonomy" id="1008807"/>
    <lineage>
        <taxon>Eukaryota</taxon>
        <taxon>Discoba</taxon>
        <taxon>Heterolobosea</taxon>
        <taxon>Tetramitia</taxon>
        <taxon>Eutetramitia</taxon>
        <taxon>Acrasidae</taxon>
        <taxon>Acrasis</taxon>
    </lineage>
</organism>
<comment type="caution">
    <text evidence="2">The sequence shown here is derived from an EMBL/GenBank/DDBJ whole genome shotgun (WGS) entry which is preliminary data.</text>
</comment>
<dbReference type="InterPro" id="IPR001206">
    <property type="entry name" value="Diacylglycerol_kinase_cat_dom"/>
</dbReference>
<dbReference type="Gene3D" id="3.40.50.10330">
    <property type="entry name" value="Probable inorganic polyphosphate/atp-NAD kinase, domain 1"/>
    <property type="match status" value="1"/>
</dbReference>
<proteinExistence type="predicted"/>
<dbReference type="AlphaFoldDB" id="A0AAW2Z746"/>
<dbReference type="PANTHER" id="PTHR12358">
    <property type="entry name" value="SPHINGOSINE KINASE"/>
    <property type="match status" value="1"/>
</dbReference>
<dbReference type="SUPFAM" id="SSF111331">
    <property type="entry name" value="NAD kinase/diacylglycerol kinase-like"/>
    <property type="match status" value="1"/>
</dbReference>
<protein>
    <submittedName>
        <fullName evidence="2">Diacylglycerol kinase</fullName>
    </submittedName>
</protein>
<dbReference type="PROSITE" id="PS50146">
    <property type="entry name" value="DAGK"/>
    <property type="match status" value="1"/>
</dbReference>
<keyword evidence="2" id="KW-0418">Kinase</keyword>
<evidence type="ECO:0000313" key="2">
    <source>
        <dbReference type="EMBL" id="KAL0485229.1"/>
    </source>
</evidence>
<dbReference type="Pfam" id="PF00781">
    <property type="entry name" value="DAGK_cat"/>
    <property type="match status" value="1"/>
</dbReference>
<dbReference type="GO" id="GO:0016301">
    <property type="term" value="F:kinase activity"/>
    <property type="evidence" value="ECO:0007669"/>
    <property type="project" value="UniProtKB-KW"/>
</dbReference>
<sequence>MDTSKFERVGVVYNPAAGKGKAKQQFVEVVSPLLHKHFGDRLCRIESSTSSGDSITRTKNLIKDHQCDLIIACGGDGTNNEVLNGIMSERNGDISRCAMAVLPMGTGNDFVRSIGMLQDASNKSIEENIQIIAKEGKIVNIDVGSVDCTPISEQCPLSLNEKFQSPEQEQEAEQSIYKECTIKRYFLN</sequence>
<dbReference type="Proteomes" id="UP001431209">
    <property type="component" value="Unassembled WGS sequence"/>
</dbReference>
<reference evidence="2 3" key="1">
    <citation type="submission" date="2024-03" db="EMBL/GenBank/DDBJ databases">
        <title>The Acrasis kona genome and developmental transcriptomes reveal deep origins of eukaryotic multicellular pathways.</title>
        <authorList>
            <person name="Sheikh S."/>
            <person name="Fu C.-J."/>
            <person name="Brown M.W."/>
            <person name="Baldauf S.L."/>
        </authorList>
    </citation>
    <scope>NUCLEOTIDE SEQUENCE [LARGE SCALE GENOMIC DNA]</scope>
    <source>
        <strain evidence="2 3">ATCC MYA-3509</strain>
    </source>
</reference>
<evidence type="ECO:0000259" key="1">
    <source>
        <dbReference type="PROSITE" id="PS50146"/>
    </source>
</evidence>
<dbReference type="InterPro" id="IPR017438">
    <property type="entry name" value="ATP-NAD_kinase_N"/>
</dbReference>